<evidence type="ECO:0000313" key="2">
    <source>
        <dbReference type="EnsemblPlants" id="PGSC0003DMT400065747"/>
    </source>
</evidence>
<dbReference type="PaxDb" id="4113-PGSC0003DMT400065747"/>
<proteinExistence type="predicted"/>
<dbReference type="Gramene" id="PGSC0003DMT400065747">
    <property type="protein sequence ID" value="PGSC0003DMT400065747"/>
    <property type="gene ID" value="PGSC0003DMG400025591"/>
</dbReference>
<reference evidence="2" key="2">
    <citation type="submission" date="2015-06" db="UniProtKB">
        <authorList>
            <consortium name="EnsemblPlants"/>
        </authorList>
    </citation>
    <scope>IDENTIFICATION</scope>
    <source>
        <strain evidence="2">DM1-3 516 R44</strain>
    </source>
</reference>
<name>M1CEI9_SOLTU</name>
<dbReference type="HOGENOM" id="CLU_2517029_0_0_1"/>
<evidence type="ECO:0000256" key="1">
    <source>
        <dbReference type="SAM" id="MobiDB-lite"/>
    </source>
</evidence>
<accession>M1CEI9</accession>
<dbReference type="AlphaFoldDB" id="M1CEI9"/>
<feature type="compositionally biased region" description="Basic residues" evidence="1">
    <location>
        <begin position="56"/>
        <end position="65"/>
    </location>
</feature>
<dbReference type="InParanoid" id="M1CEI9"/>
<protein>
    <submittedName>
        <fullName evidence="2">Uncharacterized protein</fullName>
    </submittedName>
</protein>
<dbReference type="EnsemblPlants" id="PGSC0003DMT400065747">
    <property type="protein sequence ID" value="PGSC0003DMT400065747"/>
    <property type="gene ID" value="PGSC0003DMG400025591"/>
</dbReference>
<sequence>MKPKKLHRNRFITQHLKSKPNEKREVILPLSKQRNWDDELFENLPKPQTKTPMNSRKPRTHKRTKQNLYYESMRFEAYKYLNTTL</sequence>
<evidence type="ECO:0000313" key="3">
    <source>
        <dbReference type="Proteomes" id="UP000011115"/>
    </source>
</evidence>
<reference evidence="3" key="1">
    <citation type="journal article" date="2011" name="Nature">
        <title>Genome sequence and analysis of the tuber crop potato.</title>
        <authorList>
            <consortium name="The Potato Genome Sequencing Consortium"/>
        </authorList>
    </citation>
    <scope>NUCLEOTIDE SEQUENCE [LARGE SCALE GENOMIC DNA]</scope>
    <source>
        <strain evidence="3">cv. DM1-3 516 R44</strain>
    </source>
</reference>
<keyword evidence="3" id="KW-1185">Reference proteome</keyword>
<organism evidence="2 3">
    <name type="scientific">Solanum tuberosum</name>
    <name type="common">Potato</name>
    <dbReference type="NCBI Taxonomy" id="4113"/>
    <lineage>
        <taxon>Eukaryota</taxon>
        <taxon>Viridiplantae</taxon>
        <taxon>Streptophyta</taxon>
        <taxon>Embryophyta</taxon>
        <taxon>Tracheophyta</taxon>
        <taxon>Spermatophyta</taxon>
        <taxon>Magnoliopsida</taxon>
        <taxon>eudicotyledons</taxon>
        <taxon>Gunneridae</taxon>
        <taxon>Pentapetalae</taxon>
        <taxon>asterids</taxon>
        <taxon>lamiids</taxon>
        <taxon>Solanales</taxon>
        <taxon>Solanaceae</taxon>
        <taxon>Solanoideae</taxon>
        <taxon>Solaneae</taxon>
        <taxon>Solanum</taxon>
    </lineage>
</organism>
<dbReference type="Proteomes" id="UP000011115">
    <property type="component" value="Unassembled WGS sequence"/>
</dbReference>
<feature type="region of interest" description="Disordered" evidence="1">
    <location>
        <begin position="39"/>
        <end position="65"/>
    </location>
</feature>